<name>A0A6D2JV56_9BRAS</name>
<dbReference type="CDD" id="cd22160">
    <property type="entry name" value="F-box_AtFBL13-like"/>
    <property type="match status" value="1"/>
</dbReference>
<evidence type="ECO:0000259" key="2">
    <source>
        <dbReference type="Pfam" id="PF08387"/>
    </source>
</evidence>
<dbReference type="PANTHER" id="PTHR31900">
    <property type="entry name" value="F-BOX/RNI SUPERFAMILY PROTEIN-RELATED"/>
    <property type="match status" value="1"/>
</dbReference>
<dbReference type="Gene3D" id="3.80.10.10">
    <property type="entry name" value="Ribonuclease Inhibitor"/>
    <property type="match status" value="1"/>
</dbReference>
<dbReference type="InterPro" id="IPR053781">
    <property type="entry name" value="F-box_AtFBL13-like"/>
</dbReference>
<dbReference type="Pfam" id="PF24758">
    <property type="entry name" value="LRR_At5g56370"/>
    <property type="match status" value="1"/>
</dbReference>
<evidence type="ECO:0000313" key="5">
    <source>
        <dbReference type="Proteomes" id="UP000467841"/>
    </source>
</evidence>
<dbReference type="Proteomes" id="UP000467841">
    <property type="component" value="Unassembled WGS sequence"/>
</dbReference>
<feature type="domain" description="F-box/LRR-repeat protein 15/At3g58940/PEG3-like LRR" evidence="3">
    <location>
        <begin position="92"/>
        <end position="186"/>
    </location>
</feature>
<dbReference type="AlphaFoldDB" id="A0A6D2JV56"/>
<evidence type="ECO:0000259" key="1">
    <source>
        <dbReference type="Pfam" id="PF00646"/>
    </source>
</evidence>
<dbReference type="InterPro" id="IPR006566">
    <property type="entry name" value="FBD"/>
</dbReference>
<accession>A0A6D2JV56</accession>
<dbReference type="PANTHER" id="PTHR31900:SF28">
    <property type="entry name" value="FBD DOMAIN-CONTAINING PROTEIN"/>
    <property type="match status" value="1"/>
</dbReference>
<evidence type="ECO:0008006" key="6">
    <source>
        <dbReference type="Google" id="ProtNLM"/>
    </source>
</evidence>
<dbReference type="InterPro" id="IPR032675">
    <property type="entry name" value="LRR_dom_sf"/>
</dbReference>
<proteinExistence type="predicted"/>
<protein>
    <recommendedName>
        <fullName evidence="6">F-box domain-containing protein</fullName>
    </recommendedName>
</protein>
<feature type="domain" description="FBD" evidence="2">
    <location>
        <begin position="308"/>
        <end position="350"/>
    </location>
</feature>
<comment type="caution">
    <text evidence="4">The sequence shown here is derived from an EMBL/GenBank/DDBJ whole genome shotgun (WGS) entry which is preliminary data.</text>
</comment>
<dbReference type="InterPro" id="IPR050232">
    <property type="entry name" value="FBL13/AtMIF1-like"/>
</dbReference>
<dbReference type="SUPFAM" id="SSF81383">
    <property type="entry name" value="F-box domain"/>
    <property type="match status" value="1"/>
</dbReference>
<evidence type="ECO:0000313" key="4">
    <source>
        <dbReference type="EMBL" id="CAA7047978.1"/>
    </source>
</evidence>
<organism evidence="4 5">
    <name type="scientific">Microthlaspi erraticum</name>
    <dbReference type="NCBI Taxonomy" id="1685480"/>
    <lineage>
        <taxon>Eukaryota</taxon>
        <taxon>Viridiplantae</taxon>
        <taxon>Streptophyta</taxon>
        <taxon>Embryophyta</taxon>
        <taxon>Tracheophyta</taxon>
        <taxon>Spermatophyta</taxon>
        <taxon>Magnoliopsida</taxon>
        <taxon>eudicotyledons</taxon>
        <taxon>Gunneridae</taxon>
        <taxon>Pentapetalae</taxon>
        <taxon>rosids</taxon>
        <taxon>malvids</taxon>
        <taxon>Brassicales</taxon>
        <taxon>Brassicaceae</taxon>
        <taxon>Coluteocarpeae</taxon>
        <taxon>Microthlaspi</taxon>
    </lineage>
</organism>
<dbReference type="InterPro" id="IPR055411">
    <property type="entry name" value="LRR_FXL15/At3g58940/PEG3-like"/>
</dbReference>
<evidence type="ECO:0000259" key="3">
    <source>
        <dbReference type="Pfam" id="PF24758"/>
    </source>
</evidence>
<dbReference type="Pfam" id="PF00646">
    <property type="entry name" value="F-box"/>
    <property type="match status" value="1"/>
</dbReference>
<dbReference type="EMBL" id="CACVBM020001385">
    <property type="protein sequence ID" value="CAA7047978.1"/>
    <property type="molecule type" value="Genomic_DNA"/>
</dbReference>
<dbReference type="SUPFAM" id="SSF52047">
    <property type="entry name" value="RNI-like"/>
    <property type="match status" value="1"/>
</dbReference>
<dbReference type="InterPro" id="IPR036047">
    <property type="entry name" value="F-box-like_dom_sf"/>
</dbReference>
<dbReference type="Pfam" id="PF08387">
    <property type="entry name" value="FBD"/>
    <property type="match status" value="1"/>
</dbReference>
<dbReference type="OrthoDB" id="1098139at2759"/>
<gene>
    <name evidence="4" type="ORF">MERR_LOCUS35213</name>
</gene>
<reference evidence="4" key="1">
    <citation type="submission" date="2020-01" db="EMBL/GenBank/DDBJ databases">
        <authorList>
            <person name="Mishra B."/>
        </authorList>
    </citation>
    <scope>NUCLEOTIDE SEQUENCE [LARGE SCALE GENOMIC DNA]</scope>
</reference>
<dbReference type="InterPro" id="IPR001810">
    <property type="entry name" value="F-box_dom"/>
</dbReference>
<feature type="domain" description="F-box" evidence="1">
    <location>
        <begin position="5"/>
        <end position="44"/>
    </location>
</feature>
<sequence length="358" mass="41192">MALRISDLSDELLIKILSFLPTKVAVSTSILSKQWQFLWMWLPKLEFNDYSIIDDPDSILRFRDFINKNLPLHKSAVIESLLLSIGYFCFGDEPDVPLPSSLYTCNSLTTLKLEGPKIVLDVPRVVCLPSLKTLKLGRVTYANEDSLRLLLSQCLVLEDLCVERDDNLIEIVVNVPSLQRLSLEVSQTPSLKYFKFVDFSETFSCLIEHIPKLEEADIRVFQEFETLLKSIASVKLLSVLALCNNPEEPVYSDGTIFNQLEHLKFGIYSDNWTKLLIWLLRNSPKLRVLNISIDHDPELEEYQPVTWSSVPECLLKTLETFEFNDYMATQEERDFLSFFFKHACCLTSTSIIHNVCDM</sequence>
<keyword evidence="5" id="KW-1185">Reference proteome</keyword>